<feature type="compositionally biased region" description="Basic and acidic residues" evidence="1">
    <location>
        <begin position="548"/>
        <end position="557"/>
    </location>
</feature>
<keyword evidence="3" id="KW-1185">Reference proteome</keyword>
<dbReference type="AlphaFoldDB" id="A0A1Y1UEW1"/>
<evidence type="ECO:0000313" key="2">
    <source>
        <dbReference type="EMBL" id="ORX36077.1"/>
    </source>
</evidence>
<dbReference type="SUPFAM" id="SSF52047">
    <property type="entry name" value="RNI-like"/>
    <property type="match status" value="1"/>
</dbReference>
<dbReference type="RefSeq" id="XP_021870206.1">
    <property type="nucleotide sequence ID" value="XM_022016290.1"/>
</dbReference>
<comment type="caution">
    <text evidence="2">The sequence shown here is derived from an EMBL/GenBank/DDBJ whole genome shotgun (WGS) entry which is preliminary data.</text>
</comment>
<dbReference type="Proteomes" id="UP000193218">
    <property type="component" value="Unassembled WGS sequence"/>
</dbReference>
<dbReference type="InParanoid" id="A0A1Y1UEW1"/>
<feature type="region of interest" description="Disordered" evidence="1">
    <location>
        <begin position="504"/>
        <end position="619"/>
    </location>
</feature>
<dbReference type="OrthoDB" id="2596605at2759"/>
<dbReference type="InterPro" id="IPR032675">
    <property type="entry name" value="LRR_dom_sf"/>
</dbReference>
<dbReference type="EMBL" id="NBSH01000009">
    <property type="protein sequence ID" value="ORX36077.1"/>
    <property type="molecule type" value="Genomic_DNA"/>
</dbReference>
<feature type="region of interest" description="Disordered" evidence="1">
    <location>
        <begin position="68"/>
        <end position="102"/>
    </location>
</feature>
<accession>A0A1Y1UEW1</accession>
<evidence type="ECO:0000256" key="1">
    <source>
        <dbReference type="SAM" id="MobiDB-lite"/>
    </source>
</evidence>
<dbReference type="GeneID" id="33558099"/>
<dbReference type="Gene3D" id="3.80.10.10">
    <property type="entry name" value="Ribonuclease Inhibitor"/>
    <property type="match status" value="1"/>
</dbReference>
<name>A0A1Y1UEW1_9TREE</name>
<organism evidence="2 3">
    <name type="scientific">Kockovaella imperatae</name>
    <dbReference type="NCBI Taxonomy" id="4999"/>
    <lineage>
        <taxon>Eukaryota</taxon>
        <taxon>Fungi</taxon>
        <taxon>Dikarya</taxon>
        <taxon>Basidiomycota</taxon>
        <taxon>Agaricomycotina</taxon>
        <taxon>Tremellomycetes</taxon>
        <taxon>Tremellales</taxon>
        <taxon>Cuniculitremaceae</taxon>
        <taxon>Kockovaella</taxon>
    </lineage>
</organism>
<reference evidence="2 3" key="1">
    <citation type="submission" date="2017-03" db="EMBL/GenBank/DDBJ databases">
        <title>Widespread Adenine N6-methylation of Active Genes in Fungi.</title>
        <authorList>
            <consortium name="DOE Joint Genome Institute"/>
            <person name="Mondo S.J."/>
            <person name="Dannebaum R.O."/>
            <person name="Kuo R.C."/>
            <person name="Louie K.B."/>
            <person name="Bewick A.J."/>
            <person name="Labutti K."/>
            <person name="Haridas S."/>
            <person name="Kuo A."/>
            <person name="Salamov A."/>
            <person name="Ahrendt S.R."/>
            <person name="Lau R."/>
            <person name="Bowen B.P."/>
            <person name="Lipzen A."/>
            <person name="Sullivan W."/>
            <person name="Andreopoulos W.B."/>
            <person name="Clum A."/>
            <person name="Lindquist E."/>
            <person name="Daum C."/>
            <person name="Northen T.R."/>
            <person name="Ramamoorthy G."/>
            <person name="Schmitz R.J."/>
            <person name="Gryganskyi A."/>
            <person name="Culley D."/>
            <person name="Magnuson J."/>
            <person name="James T.Y."/>
            <person name="O'Malley M.A."/>
            <person name="Stajich J.E."/>
            <person name="Spatafora J.W."/>
            <person name="Visel A."/>
            <person name="Grigoriev I.V."/>
        </authorList>
    </citation>
    <scope>NUCLEOTIDE SEQUENCE [LARGE SCALE GENOMIC DNA]</scope>
    <source>
        <strain evidence="2 3">NRRL Y-17943</strain>
    </source>
</reference>
<proteinExistence type="predicted"/>
<evidence type="ECO:0000313" key="3">
    <source>
        <dbReference type="Proteomes" id="UP000193218"/>
    </source>
</evidence>
<dbReference type="STRING" id="4999.A0A1Y1UEW1"/>
<gene>
    <name evidence="2" type="ORF">BD324DRAFT_630071</name>
</gene>
<feature type="compositionally biased region" description="Polar residues" evidence="1">
    <location>
        <begin position="504"/>
        <end position="518"/>
    </location>
</feature>
<protein>
    <submittedName>
        <fullName evidence="2">Uncharacterized protein</fullName>
    </submittedName>
</protein>
<sequence>MHSAQISQDDLESERQLAWNSIAVMVRLCKNVESIEFSLGIGLGEEIWRAIAKLDRLTALSILTPPIHPADNSGRKSQGPRLSPSLQLNPQTHRSESTAEAPKVVGEGGWTLGSGWDDLEILQLANLSQNATKTLATHFHLLSHQCVIQRLYVSTHFLDWPLCDAITHISAKLHSLELSTTGTKFTGQCLRTIIEGCQNLRSLYLDDIEGRLEKDTWSTISTWPPYLRWIEILISDSSMHHSWVVNHLQSIHCIPFNQLEGFLITRMPHPIARLPFLPQGVAIHSPAICPEILPNALLNAIMEHGQCLQELCLDWWVMNREQLDALVRSTSLKVLRVSVQMSMHDVIAMSAGFACSPTLEELYVESAPEFNIVGAPTKSLAYDYSSYALPSELVAKLKEPDSALPDSRELRKFVRKLPKLGLLSWTGRQGKGDWTFAKKGSLVNVSFLHAAIKTLPTWKACQSTSPIYPFDEVPVNPAAPAFLMQPVKAISPIDFPPLTRSSTVDSALNIPQTPTSKPGSVIPIVPDPTPEHFGRLVISDSKSSPNVRRLDLSKDSKTPSGQSRRAVSEGPIVHGAPPRLPSTFKAPVKSAVTPPIRARHRHTSGKAAVSRVRTGSDAVNDVSPKAALVEESVKYAPARRASQVVKDGWTLVGSARKSS</sequence>